<dbReference type="Proteomes" id="UP000280834">
    <property type="component" value="Unassembled WGS sequence"/>
</dbReference>
<protein>
    <submittedName>
        <fullName evidence="1">Uncharacterized protein</fullName>
    </submittedName>
</protein>
<feature type="non-terminal residue" evidence="1">
    <location>
        <position position="41"/>
    </location>
</feature>
<evidence type="ECO:0000313" key="1">
    <source>
        <dbReference type="EMBL" id="VDO10170.1"/>
    </source>
</evidence>
<evidence type="ECO:0000313" key="2">
    <source>
        <dbReference type="Proteomes" id="UP000280834"/>
    </source>
</evidence>
<gene>
    <name evidence="1" type="ORF">BTMF_LOCUS1410</name>
</gene>
<name>A0A3P7SLN0_9BILA</name>
<proteinExistence type="predicted"/>
<dbReference type="EMBL" id="UZAG01001020">
    <property type="protein sequence ID" value="VDO10170.1"/>
    <property type="molecule type" value="Genomic_DNA"/>
</dbReference>
<keyword evidence="2" id="KW-1185">Reference proteome</keyword>
<sequence length="41" mass="4692">MKRKRFEFIKHSALRSGLEIPNGLLARDVPQIIILTFDGPI</sequence>
<organism evidence="1 2">
    <name type="scientific">Brugia timori</name>
    <dbReference type="NCBI Taxonomy" id="42155"/>
    <lineage>
        <taxon>Eukaryota</taxon>
        <taxon>Metazoa</taxon>
        <taxon>Ecdysozoa</taxon>
        <taxon>Nematoda</taxon>
        <taxon>Chromadorea</taxon>
        <taxon>Rhabditida</taxon>
        <taxon>Spirurina</taxon>
        <taxon>Spiruromorpha</taxon>
        <taxon>Filarioidea</taxon>
        <taxon>Onchocercidae</taxon>
        <taxon>Brugia</taxon>
    </lineage>
</organism>
<accession>A0A3P7SLN0</accession>
<dbReference type="AlphaFoldDB" id="A0A3P7SLN0"/>
<reference evidence="1 2" key="1">
    <citation type="submission" date="2018-11" db="EMBL/GenBank/DDBJ databases">
        <authorList>
            <consortium name="Pathogen Informatics"/>
        </authorList>
    </citation>
    <scope>NUCLEOTIDE SEQUENCE [LARGE SCALE GENOMIC DNA]</scope>
</reference>